<sequence length="215" mass="23697">MEPSYSLILLSGGKGNRFGSDQPKQYLPFQGDPLILNSLKIFLQIPKIKEVVVVCDAQYQTVFQNYSVKFAIPGDSRQDSVLSGVLEVSQPWVLVHDGARPFVYLDEVNDIMSAAIISGSATLASPLTYTVKQCSPVKTIARDNLAIVHTPQCLRTEILLEGLCLAKDIGEILTDDTHAAEILGIPTTLVYNKHPQIKITYPQDLTIANALTWER</sequence>
<dbReference type="SUPFAM" id="SSF53448">
    <property type="entry name" value="Nucleotide-diphospho-sugar transferases"/>
    <property type="match status" value="1"/>
</dbReference>
<dbReference type="EMBL" id="APJW01000001">
    <property type="protein sequence ID" value="EQM63112.1"/>
    <property type="molecule type" value="Genomic_DNA"/>
</dbReference>
<dbReference type="PANTHER" id="PTHR32125">
    <property type="entry name" value="2-C-METHYL-D-ERYTHRITOL 4-PHOSPHATE CYTIDYLYLTRANSFERASE, CHLOROPLASTIC"/>
    <property type="match status" value="1"/>
</dbReference>
<dbReference type="Pfam" id="PF01128">
    <property type="entry name" value="IspD"/>
    <property type="match status" value="1"/>
</dbReference>
<dbReference type="InterPro" id="IPR018294">
    <property type="entry name" value="ISPD_synthase_CS"/>
</dbReference>
<dbReference type="Proteomes" id="UP000016064">
    <property type="component" value="Unassembled WGS sequence"/>
</dbReference>
<dbReference type="PANTHER" id="PTHR32125:SF4">
    <property type="entry name" value="2-C-METHYL-D-ERYTHRITOL 4-PHOSPHATE CYTIDYLYLTRANSFERASE, CHLOROPLASTIC"/>
    <property type="match status" value="1"/>
</dbReference>
<dbReference type="GO" id="GO:0050518">
    <property type="term" value="F:2-C-methyl-D-erythritol 4-phosphate cytidylyltransferase activity"/>
    <property type="evidence" value="ECO:0007669"/>
    <property type="project" value="UniProtKB-EC"/>
</dbReference>
<keyword evidence="4 7" id="KW-0808">Transferase</keyword>
<evidence type="ECO:0000256" key="4">
    <source>
        <dbReference type="ARBA" id="ARBA00022679"/>
    </source>
</evidence>
<dbReference type="HAMAP" id="MF_00108">
    <property type="entry name" value="IspD"/>
    <property type="match status" value="1"/>
</dbReference>
<evidence type="ECO:0000313" key="9">
    <source>
        <dbReference type="Proteomes" id="UP000016064"/>
    </source>
</evidence>
<dbReference type="PROSITE" id="PS01295">
    <property type="entry name" value="ISPD"/>
    <property type="match status" value="1"/>
</dbReference>
<protein>
    <recommendedName>
        <fullName evidence="7">2-C-methyl-D-erythritol 4-phosphate cytidylyltransferase</fullName>
        <ecNumber evidence="7">2.7.7.60</ecNumber>
    </recommendedName>
    <alternativeName>
        <fullName evidence="7">4-diphosphocytidyl-2C-methyl-D-erythritol synthase</fullName>
    </alternativeName>
    <alternativeName>
        <fullName evidence="7">MEP cytidylyltransferase</fullName>
        <shortName evidence="7">MCT</shortName>
    </alternativeName>
</protein>
<comment type="function">
    <text evidence="7">Catalyzes the formation of 4-diphosphocytidyl-2-C-methyl-D-erythritol from CTP and 2-C-methyl-D-erythritol 4-phosphate (MEP).</text>
</comment>
<dbReference type="InterPro" id="IPR034683">
    <property type="entry name" value="IspD/TarI"/>
</dbReference>
<dbReference type="RefSeq" id="WP_020370883.1">
    <property type="nucleotide sequence ID" value="NZ_APJW01000001.1"/>
</dbReference>
<feature type="site" description="Positions MEP for the nucleophilic attack" evidence="7">
    <location>
        <position position="142"/>
    </location>
</feature>
<evidence type="ECO:0000256" key="7">
    <source>
        <dbReference type="HAMAP-Rule" id="MF_00108"/>
    </source>
</evidence>
<evidence type="ECO:0000256" key="1">
    <source>
        <dbReference type="ARBA" id="ARBA00001282"/>
    </source>
</evidence>
<reference evidence="8 9" key="1">
    <citation type="submission" date="2013-07" db="EMBL/GenBank/DDBJ databases">
        <title>Isolation of a new Chlamydia species from the feral Sacred Ibis (Threskiornis aethiopicus): Chlamydia ibidis.</title>
        <authorList>
            <person name="Vorimore F."/>
            <person name="Hsia R.-C."/>
            <person name="Huot-Creasy H."/>
            <person name="Bastian S."/>
            <person name="Deruyter L."/>
            <person name="Passet A."/>
            <person name="Sachse K."/>
            <person name="Bavoil P."/>
            <person name="Myers G."/>
            <person name="Laroucau K."/>
        </authorList>
    </citation>
    <scope>NUCLEOTIDE SEQUENCE [LARGE SCALE GENOMIC DNA]</scope>
    <source>
        <strain evidence="8 9">10-1398/6</strain>
    </source>
</reference>
<feature type="site" description="Transition state stabilizer" evidence="7">
    <location>
        <position position="24"/>
    </location>
</feature>
<comment type="similarity">
    <text evidence="3 7">Belongs to the IspD/TarI cytidylyltransferase family. IspD subfamily.</text>
</comment>
<evidence type="ECO:0000256" key="2">
    <source>
        <dbReference type="ARBA" id="ARBA00004787"/>
    </source>
</evidence>
<comment type="caution">
    <text evidence="8">The sequence shown here is derived from an EMBL/GenBank/DDBJ whole genome shotgun (WGS) entry which is preliminary data.</text>
</comment>
<evidence type="ECO:0000313" key="8">
    <source>
        <dbReference type="EMBL" id="EQM63112.1"/>
    </source>
</evidence>
<dbReference type="CDD" id="cd02516">
    <property type="entry name" value="CDP-ME_synthetase"/>
    <property type="match status" value="1"/>
</dbReference>
<dbReference type="InterPro" id="IPR029044">
    <property type="entry name" value="Nucleotide-diphossugar_trans"/>
</dbReference>
<keyword evidence="9" id="KW-1185">Reference proteome</keyword>
<keyword evidence="5 7" id="KW-0548">Nucleotidyltransferase</keyword>
<comment type="pathway">
    <text evidence="2 7">Isoprenoid biosynthesis; isopentenyl diphosphate biosynthesis via DXP pathway; isopentenyl diphosphate from 1-deoxy-D-xylulose 5-phosphate: step 2/6.</text>
</comment>
<evidence type="ECO:0000256" key="6">
    <source>
        <dbReference type="ARBA" id="ARBA00023229"/>
    </source>
</evidence>
<name>A0ABP2XI48_9CHLA</name>
<feature type="site" description="Positions MEP for the nucleophilic attack" evidence="7">
    <location>
        <position position="198"/>
    </location>
</feature>
<proteinExistence type="inferred from homology"/>
<accession>A0ABP2XI48</accession>
<gene>
    <name evidence="7 8" type="primary">ispD</name>
    <name evidence="8" type="ORF">H359_0241</name>
</gene>
<dbReference type="EC" id="2.7.7.60" evidence="7"/>
<organism evidence="8 9">
    <name type="scientific">Chlamydia ibidis 10-1398/6</name>
    <dbReference type="NCBI Taxonomy" id="1046581"/>
    <lineage>
        <taxon>Bacteria</taxon>
        <taxon>Pseudomonadati</taxon>
        <taxon>Chlamydiota</taxon>
        <taxon>Chlamydiia</taxon>
        <taxon>Chlamydiales</taxon>
        <taxon>Chlamydiaceae</taxon>
        <taxon>Chlamydia/Chlamydophila group</taxon>
        <taxon>Chlamydia</taxon>
    </lineage>
</organism>
<dbReference type="InterPro" id="IPR001228">
    <property type="entry name" value="IspD"/>
</dbReference>
<keyword evidence="6 7" id="KW-0414">Isoprene biosynthesis</keyword>
<feature type="site" description="Transition state stabilizer" evidence="7">
    <location>
        <position position="17"/>
    </location>
</feature>
<evidence type="ECO:0000256" key="3">
    <source>
        <dbReference type="ARBA" id="ARBA00009789"/>
    </source>
</evidence>
<evidence type="ECO:0000256" key="5">
    <source>
        <dbReference type="ARBA" id="ARBA00022695"/>
    </source>
</evidence>
<comment type="catalytic activity">
    <reaction evidence="1 7">
        <text>2-C-methyl-D-erythritol 4-phosphate + CTP + H(+) = 4-CDP-2-C-methyl-D-erythritol + diphosphate</text>
        <dbReference type="Rhea" id="RHEA:13429"/>
        <dbReference type="ChEBI" id="CHEBI:15378"/>
        <dbReference type="ChEBI" id="CHEBI:33019"/>
        <dbReference type="ChEBI" id="CHEBI:37563"/>
        <dbReference type="ChEBI" id="CHEBI:57823"/>
        <dbReference type="ChEBI" id="CHEBI:58262"/>
        <dbReference type="EC" id="2.7.7.60"/>
    </reaction>
</comment>
<dbReference type="NCBIfam" id="TIGR00453">
    <property type="entry name" value="ispD"/>
    <property type="match status" value="1"/>
</dbReference>
<dbReference type="InterPro" id="IPR050088">
    <property type="entry name" value="IspD/TarI_cytidylyltransf_bact"/>
</dbReference>
<dbReference type="Gene3D" id="3.90.550.10">
    <property type="entry name" value="Spore Coat Polysaccharide Biosynthesis Protein SpsA, Chain A"/>
    <property type="match status" value="1"/>
</dbReference>